<reference evidence="2" key="1">
    <citation type="submission" date="2020-05" db="EMBL/GenBank/DDBJ databases">
        <authorList>
            <person name="Chiriac C."/>
            <person name="Salcher M."/>
            <person name="Ghai R."/>
            <person name="Kavagutti S V."/>
        </authorList>
    </citation>
    <scope>NUCLEOTIDE SEQUENCE</scope>
</reference>
<feature type="transmembrane region" description="Helical" evidence="1">
    <location>
        <begin position="5"/>
        <end position="25"/>
    </location>
</feature>
<evidence type="ECO:0000256" key="1">
    <source>
        <dbReference type="SAM" id="Phobius"/>
    </source>
</evidence>
<dbReference type="EMBL" id="CAEZWA010000068">
    <property type="protein sequence ID" value="CAB4643240.1"/>
    <property type="molecule type" value="Genomic_DNA"/>
</dbReference>
<evidence type="ECO:0000313" key="2">
    <source>
        <dbReference type="EMBL" id="CAB4632872.1"/>
    </source>
</evidence>
<protein>
    <submittedName>
        <fullName evidence="2">Unannotated protein</fullName>
    </submittedName>
</protein>
<keyword evidence="1" id="KW-0812">Transmembrane</keyword>
<gene>
    <name evidence="2" type="ORF">UFOPK2044_00501</name>
    <name evidence="3" type="ORF">UFOPK2165_00483</name>
</gene>
<accession>A0A6J6J777</accession>
<proteinExistence type="predicted"/>
<name>A0A6J6J777_9ZZZZ</name>
<organism evidence="2">
    <name type="scientific">freshwater metagenome</name>
    <dbReference type="NCBI Taxonomy" id="449393"/>
    <lineage>
        <taxon>unclassified sequences</taxon>
        <taxon>metagenomes</taxon>
        <taxon>ecological metagenomes</taxon>
    </lineage>
</organism>
<feature type="transmembrane region" description="Helical" evidence="1">
    <location>
        <begin position="31"/>
        <end position="49"/>
    </location>
</feature>
<evidence type="ECO:0000313" key="3">
    <source>
        <dbReference type="EMBL" id="CAB4643240.1"/>
    </source>
</evidence>
<dbReference type="InterPro" id="IPR025323">
    <property type="entry name" value="DUF4229"/>
</dbReference>
<dbReference type="EMBL" id="CAEZVO010000053">
    <property type="protein sequence ID" value="CAB4632872.1"/>
    <property type="molecule type" value="Genomic_DNA"/>
</dbReference>
<sequence>MKNPWLRYITLRVGLFIGFLALMLLLGFDPFFSAIIAAVVSLSISLIFFSKQREAVSEAIYRFTKNKTDKDSEAEDAAAK</sequence>
<dbReference type="Pfam" id="PF14012">
    <property type="entry name" value="DUF4229"/>
    <property type="match status" value="1"/>
</dbReference>
<keyword evidence="1" id="KW-0472">Membrane</keyword>
<dbReference type="AlphaFoldDB" id="A0A6J6J777"/>
<keyword evidence="1" id="KW-1133">Transmembrane helix</keyword>